<evidence type="ECO:0000313" key="3">
    <source>
        <dbReference type="EMBL" id="GEW87361.1"/>
    </source>
</evidence>
<comment type="caution">
    <text evidence="3">The sequence shown here is derived from an EMBL/GenBank/DDBJ whole genome shotgun (WGS) entry which is preliminary data.</text>
</comment>
<organism evidence="3">
    <name type="scientific">Tanacetum cinerariifolium</name>
    <name type="common">Dalmatian daisy</name>
    <name type="synonym">Chrysanthemum cinerariifolium</name>
    <dbReference type="NCBI Taxonomy" id="118510"/>
    <lineage>
        <taxon>Eukaryota</taxon>
        <taxon>Viridiplantae</taxon>
        <taxon>Streptophyta</taxon>
        <taxon>Embryophyta</taxon>
        <taxon>Tracheophyta</taxon>
        <taxon>Spermatophyta</taxon>
        <taxon>Magnoliopsida</taxon>
        <taxon>eudicotyledons</taxon>
        <taxon>Gunneridae</taxon>
        <taxon>Pentapetalae</taxon>
        <taxon>asterids</taxon>
        <taxon>campanulids</taxon>
        <taxon>Asterales</taxon>
        <taxon>Asteraceae</taxon>
        <taxon>Asteroideae</taxon>
        <taxon>Anthemideae</taxon>
        <taxon>Anthemidinae</taxon>
        <taxon>Tanacetum</taxon>
    </lineage>
</organism>
<dbReference type="EMBL" id="BKCJ010078060">
    <property type="protein sequence ID" value="GEW87361.1"/>
    <property type="molecule type" value="Genomic_DNA"/>
</dbReference>
<dbReference type="AlphaFoldDB" id="A0A699GZ75"/>
<reference evidence="3" key="1">
    <citation type="journal article" date="2019" name="Sci. Rep.">
        <title>Draft genome of Tanacetum cinerariifolium, the natural source of mosquito coil.</title>
        <authorList>
            <person name="Yamashiro T."/>
            <person name="Shiraishi A."/>
            <person name="Satake H."/>
            <person name="Nakayama K."/>
        </authorList>
    </citation>
    <scope>NUCLEOTIDE SEQUENCE</scope>
</reference>
<evidence type="ECO:0000256" key="2">
    <source>
        <dbReference type="ARBA" id="ARBA00022786"/>
    </source>
</evidence>
<protein>
    <submittedName>
        <fullName evidence="3">Uncharacterized protein</fullName>
    </submittedName>
</protein>
<accession>A0A699GZ75</accession>
<dbReference type="GO" id="GO:0061631">
    <property type="term" value="F:ubiquitin conjugating enzyme activity"/>
    <property type="evidence" value="ECO:0007669"/>
    <property type="project" value="TreeGrafter"/>
</dbReference>
<proteinExistence type="predicted"/>
<keyword evidence="1" id="KW-0808">Transferase</keyword>
<sequence length="445" mass="50289">MICALCKSVMDPKITLPSDDWTLKSEAKSYIKEYDSFPRSDFASMHPKISLLSDDSILKSTATSKRMEVVVNELASIGMDEDLNDIIKKISKIVFDEVPDVDMDEDLNNLVNTMRKCTLMSSCATKKDSMLSEGYKSEITKIIEGYSTKDVPWEQDAQSSRMTRIDEEDAQNRRINFKKFVNHSDHLSSTCTSPMKKASASAVIDEITDVEKDATLIDSVNKKRKENITKVGKYSLKDVMFDPYDARNSPTERIYDGDVVKRYENFKKFDIVLDHSDYLFSGCTPVSQLHTEWAKMIHEDWRTLEENLPGIGDSVSYGLFFFDLHFQTAYPLGPPNFEAFVVGHFRNRVRDILLACKAYIEGVQVGRVVSGEGNENRTLTFRYDVTRCIKPLIAAFIKIGSSEAQEFLYLSEKRIIAASAPTPVTKSITMKATQSRLTSTGALCN</sequence>
<dbReference type="PANTHER" id="PTHR46116">
    <property type="entry name" value="(E3-INDEPENDENT) E2 UBIQUITIN-CONJUGATING ENZYME"/>
    <property type="match status" value="1"/>
</dbReference>
<name>A0A699GZ75_TANCI</name>
<keyword evidence="2" id="KW-0833">Ubl conjugation pathway</keyword>
<evidence type="ECO:0000256" key="1">
    <source>
        <dbReference type="ARBA" id="ARBA00022679"/>
    </source>
</evidence>
<gene>
    <name evidence="3" type="ORF">Tci_259337</name>
</gene>
<dbReference type="PANTHER" id="PTHR46116:SF41">
    <property type="entry name" value="UBIQUITIN-CONJUGATING ENZYME E2 25-RELATED"/>
    <property type="match status" value="1"/>
</dbReference>